<reference evidence="3" key="1">
    <citation type="journal article" date="2013" name="BMC Microbiol.">
        <title>Taxonomy and evolution of bacteriochlorophyll a-containing members of the OM60/NOR5 clade of marine gammaproteobacteria: description of Luminiphilus syltensis gen. nov., sp. nov., reclassification of Haliea rubra as Pseudohaliea rubra gen. nov., comb. nov., and emendation of Chromatocurvus halotolerans.</title>
        <authorList>
            <person name="Spring S."/>
            <person name="Riedel T."/>
            <person name="Sproer C."/>
            <person name="Yan S."/>
            <person name="Harder J."/>
            <person name="Fuchs B.M."/>
        </authorList>
    </citation>
    <scope>NUCLEOTIDE SEQUENCE [LARGE SCALE GENOMIC DNA]</scope>
    <source>
        <strain evidence="3">NOR51-B</strain>
    </source>
</reference>
<dbReference type="eggNOG" id="COG2391">
    <property type="taxonomic scope" value="Bacteria"/>
</dbReference>
<evidence type="ECO:0000313" key="2">
    <source>
        <dbReference type="EMBL" id="EED35236.1"/>
    </source>
</evidence>
<keyword evidence="1" id="KW-0812">Transmembrane</keyword>
<dbReference type="Proteomes" id="UP000004699">
    <property type="component" value="Unassembled WGS sequence"/>
</dbReference>
<proteinExistence type="predicted"/>
<dbReference type="Pfam" id="PF20398">
    <property type="entry name" value="DUF6691"/>
    <property type="match status" value="1"/>
</dbReference>
<keyword evidence="1" id="KW-0472">Membrane</keyword>
<dbReference type="STRING" id="565045.NOR51B_1181"/>
<keyword evidence="3" id="KW-1185">Reference proteome</keyword>
<gene>
    <name evidence="2" type="ORF">NOR51B_1181</name>
</gene>
<dbReference type="RefSeq" id="WP_009019982.1">
    <property type="nucleotide sequence ID" value="NZ_DS999411.1"/>
</dbReference>
<organism evidence="2 3">
    <name type="scientific">Luminiphilus syltensis NOR5-1B</name>
    <dbReference type="NCBI Taxonomy" id="565045"/>
    <lineage>
        <taxon>Bacteria</taxon>
        <taxon>Pseudomonadati</taxon>
        <taxon>Pseudomonadota</taxon>
        <taxon>Gammaproteobacteria</taxon>
        <taxon>Cellvibrionales</taxon>
        <taxon>Halieaceae</taxon>
        <taxon>Luminiphilus</taxon>
    </lineage>
</organism>
<dbReference type="EMBL" id="DS999411">
    <property type="protein sequence ID" value="EED35236.1"/>
    <property type="molecule type" value="Genomic_DNA"/>
</dbReference>
<dbReference type="OrthoDB" id="9790409at2"/>
<sequence length="136" mass="13889">MSKLAALVSGILFGIGLALSGMTNTAKVQGFLDLFGDWQPDLAFVMGGALLISLGATPFILQRSKPIFAEAFSLPASAVIDRRLIGGGVLFGIGWGLVGYCPGPAIAALAYGTESTVVFIAAMLAGMGLAKLLKLA</sequence>
<evidence type="ECO:0000313" key="3">
    <source>
        <dbReference type="Proteomes" id="UP000004699"/>
    </source>
</evidence>
<feature type="transmembrane region" description="Helical" evidence="1">
    <location>
        <begin position="82"/>
        <end position="100"/>
    </location>
</feature>
<dbReference type="InterPro" id="IPR046513">
    <property type="entry name" value="DUF6691"/>
</dbReference>
<protein>
    <submittedName>
        <fullName evidence="2">YeeE/YedE family protein</fullName>
    </submittedName>
</protein>
<feature type="transmembrane region" description="Helical" evidence="1">
    <location>
        <begin position="42"/>
        <end position="61"/>
    </location>
</feature>
<name>B8KXB3_9GAMM</name>
<accession>B8KXB3</accession>
<feature type="transmembrane region" description="Helical" evidence="1">
    <location>
        <begin position="106"/>
        <end position="130"/>
    </location>
</feature>
<keyword evidence="1" id="KW-1133">Transmembrane helix</keyword>
<evidence type="ECO:0000256" key="1">
    <source>
        <dbReference type="SAM" id="Phobius"/>
    </source>
</evidence>
<dbReference type="HOGENOM" id="CLU_037802_2_1_6"/>
<dbReference type="AlphaFoldDB" id="B8KXB3"/>